<name>A0AAJ4R8Y5_9EURY</name>
<evidence type="ECO:0000259" key="5">
    <source>
        <dbReference type="PROSITE" id="PS50126"/>
    </source>
</evidence>
<evidence type="ECO:0000313" key="6">
    <source>
        <dbReference type="EMBL" id="RNJ26351.1"/>
    </source>
</evidence>
<dbReference type="PANTHER" id="PTHR10724:SF7">
    <property type="entry name" value="SMALL RIBOSOMAL SUBUNIT PROTEIN BS1C"/>
    <property type="match status" value="1"/>
</dbReference>
<organism evidence="6 7">
    <name type="scientific">Halosegnis longus</name>
    <dbReference type="NCBI Taxonomy" id="2216012"/>
    <lineage>
        <taxon>Archaea</taxon>
        <taxon>Methanobacteriati</taxon>
        <taxon>Methanobacteriota</taxon>
        <taxon>Stenosarchaea group</taxon>
        <taxon>Halobacteria</taxon>
        <taxon>Halobacteriales</taxon>
        <taxon>Natronomonadaceae</taxon>
        <taxon>Halosegnis</taxon>
    </lineage>
</organism>
<evidence type="ECO:0000256" key="2">
    <source>
        <dbReference type="ARBA" id="ARBA00022980"/>
    </source>
</evidence>
<reference evidence="6 7" key="1">
    <citation type="submission" date="2018-11" db="EMBL/GenBank/DDBJ databases">
        <title>Genome sequences of Natronomonas sp. CBA1133.</title>
        <authorList>
            <person name="Roh S.W."/>
            <person name="Cha I.-T."/>
        </authorList>
    </citation>
    <scope>NUCLEOTIDE SEQUENCE [LARGE SCALE GENOMIC DNA]</scope>
    <source>
        <strain evidence="6 7">CBA1133</strain>
    </source>
</reference>
<comment type="similarity">
    <text evidence="1">Belongs to the bacterial ribosomal protein bS1 family.</text>
</comment>
<dbReference type="GO" id="GO:0003729">
    <property type="term" value="F:mRNA binding"/>
    <property type="evidence" value="ECO:0007669"/>
    <property type="project" value="TreeGrafter"/>
</dbReference>
<dbReference type="RefSeq" id="WP_123124047.1">
    <property type="nucleotide sequence ID" value="NZ_RJJC01000001.1"/>
</dbReference>
<keyword evidence="7" id="KW-1185">Reference proteome</keyword>
<dbReference type="Pfam" id="PF00575">
    <property type="entry name" value="S1"/>
    <property type="match status" value="1"/>
</dbReference>
<evidence type="ECO:0000256" key="4">
    <source>
        <dbReference type="SAM" id="MobiDB-lite"/>
    </source>
</evidence>
<feature type="region of interest" description="Disordered" evidence="4">
    <location>
        <begin position="111"/>
        <end position="229"/>
    </location>
</feature>
<dbReference type="PROSITE" id="PS50126">
    <property type="entry name" value="S1"/>
    <property type="match status" value="1"/>
</dbReference>
<dbReference type="GO" id="GO:0005840">
    <property type="term" value="C:ribosome"/>
    <property type="evidence" value="ECO:0007669"/>
    <property type="project" value="UniProtKB-KW"/>
</dbReference>
<protein>
    <submittedName>
        <fullName evidence="6">S1 RNA-binding domain-containing protein</fullName>
    </submittedName>
</protein>
<keyword evidence="3" id="KW-0687">Ribonucleoprotein</keyword>
<feature type="compositionally biased region" description="Acidic residues" evidence="4">
    <location>
        <begin position="157"/>
        <end position="203"/>
    </location>
</feature>
<dbReference type="SUPFAM" id="SSF50249">
    <property type="entry name" value="Nucleic acid-binding proteins"/>
    <property type="match status" value="2"/>
</dbReference>
<dbReference type="PANTHER" id="PTHR10724">
    <property type="entry name" value="30S RIBOSOMAL PROTEIN S1"/>
    <property type="match status" value="1"/>
</dbReference>
<feature type="domain" description="S1 motif" evidence="5">
    <location>
        <begin position="38"/>
        <end position="105"/>
    </location>
</feature>
<dbReference type="Pfam" id="PF01336">
    <property type="entry name" value="tRNA_anti-codon"/>
    <property type="match status" value="1"/>
</dbReference>
<evidence type="ECO:0000313" key="7">
    <source>
        <dbReference type="Proteomes" id="UP000270581"/>
    </source>
</evidence>
<dbReference type="InterPro" id="IPR012340">
    <property type="entry name" value="NA-bd_OB-fold"/>
</dbReference>
<accession>A0AAJ4R8Y5</accession>
<gene>
    <name evidence="6" type="ORF">Nmn1133_06500</name>
</gene>
<dbReference type="Proteomes" id="UP000270581">
    <property type="component" value="Unassembled WGS sequence"/>
</dbReference>
<keyword evidence="2" id="KW-0689">Ribosomal protein</keyword>
<comment type="caution">
    <text evidence="6">The sequence shown here is derived from an EMBL/GenBank/DDBJ whole genome shotgun (WGS) entry which is preliminary data.</text>
</comment>
<dbReference type="InterPro" id="IPR004365">
    <property type="entry name" value="NA-bd_OB_tRNA"/>
</dbReference>
<dbReference type="AlphaFoldDB" id="A0AAJ4R8Y5"/>
<dbReference type="CDD" id="cd04487">
    <property type="entry name" value="RecJ_OBF2_like"/>
    <property type="match status" value="1"/>
</dbReference>
<sequence length="736" mass="79705">MGTCIVCGTSTDGPICDTHQEDVLFDFRGDSANQLTEGRFYRGVVDGYADFGVFVDLSPRVTGLLHRSKLDKRLESLDWEPGDAVCVQVTNVRDNGDVDLGWSIRQTDREFRGTLVDEPEGDRLKNEDDEEEADSGNASEATEPAETHQESRVATDADAEVAADPDDVSETPDAADEAEPEPEPETEPESEPVAEPADAESDSEPVTADAETDEATEPAEPAEPNDGGAVQVEATTEADQESDDEYARVAVDALREHVGADVRLEGEVVSVRQTSGPTVFELGDESGVVDCAAFVEAGVRAYPDIETGDIVRLDGEVRVRRDELQVETEGLVELEGEEKATVESRMQEALDAEASPDAFEPLADDETVVAATDDIESVATAIRRAVFASRPVVVRHAATTDGYVAGAAIERAVLPLVHEEHASSDAAYHYFDRRPLEEGSYGMADATKDTSRMLDNKERHDEKLPLFVFAAAGSTEDSLDGLEMLDIYGVESVVVDSLATADRADELATATATVTDRTAGTVAANVAAAVNDDVRADLGHLPAVTFWEETPEAYADLAAEAGIDAEAARQLREAIALEAFYQSYEDKRELIIDLLFDQEVGLAANVSEQFTEKLDAELTTAEENIETRTVGDTEVSVLDMEAYTHRYDFPPKFLLLDTLHRRHRDDTPVVVGYGKDELYVRTTEDIDLTEVAEEAAETVGDAGIDVTALRVGKLSFLSGRREDSVDAVLDAVVDQL</sequence>
<dbReference type="GO" id="GO:0003735">
    <property type="term" value="F:structural constituent of ribosome"/>
    <property type="evidence" value="ECO:0007669"/>
    <property type="project" value="TreeGrafter"/>
</dbReference>
<dbReference type="InterPro" id="IPR050437">
    <property type="entry name" value="Ribos_protein_bS1-like"/>
</dbReference>
<evidence type="ECO:0000256" key="1">
    <source>
        <dbReference type="ARBA" id="ARBA00006767"/>
    </source>
</evidence>
<dbReference type="Gene3D" id="2.40.50.140">
    <property type="entry name" value="Nucleic acid-binding proteins"/>
    <property type="match status" value="2"/>
</dbReference>
<proteinExistence type="inferred from homology"/>
<evidence type="ECO:0000256" key="3">
    <source>
        <dbReference type="ARBA" id="ARBA00023274"/>
    </source>
</evidence>
<dbReference type="SMART" id="SM00316">
    <property type="entry name" value="S1"/>
    <property type="match status" value="1"/>
</dbReference>
<feature type="compositionally biased region" description="Basic and acidic residues" evidence="4">
    <location>
        <begin position="145"/>
        <end position="155"/>
    </location>
</feature>
<dbReference type="GO" id="GO:0006412">
    <property type="term" value="P:translation"/>
    <property type="evidence" value="ECO:0007669"/>
    <property type="project" value="TreeGrafter"/>
</dbReference>
<dbReference type="InterPro" id="IPR003029">
    <property type="entry name" value="S1_domain"/>
</dbReference>
<dbReference type="GO" id="GO:1990904">
    <property type="term" value="C:ribonucleoprotein complex"/>
    <property type="evidence" value="ECO:0007669"/>
    <property type="project" value="UniProtKB-KW"/>
</dbReference>
<dbReference type="EMBL" id="RJJC01000001">
    <property type="protein sequence ID" value="RNJ26351.1"/>
    <property type="molecule type" value="Genomic_DNA"/>
</dbReference>